<dbReference type="Proteomes" id="UP001281147">
    <property type="component" value="Unassembled WGS sequence"/>
</dbReference>
<dbReference type="EMBL" id="JAUTXU010000207">
    <property type="protein sequence ID" value="KAK3698736.1"/>
    <property type="molecule type" value="Genomic_DNA"/>
</dbReference>
<name>A0ACC3MLT3_9PEZI</name>
<gene>
    <name evidence="1" type="ORF">LTR37_016826</name>
</gene>
<keyword evidence="2" id="KW-1185">Reference proteome</keyword>
<sequence>MNSFEAKRRADLFNDKMIQVCRTNRWTPKPAISGKDFTTRARDLLKEGATGQNLEEKCFPKKEQATPSKMKKGSKSE</sequence>
<proteinExistence type="predicted"/>
<reference evidence="1" key="1">
    <citation type="submission" date="2023-07" db="EMBL/GenBank/DDBJ databases">
        <title>Black Yeasts Isolated from many extreme environments.</title>
        <authorList>
            <person name="Coleine C."/>
            <person name="Stajich J.E."/>
            <person name="Selbmann L."/>
        </authorList>
    </citation>
    <scope>NUCLEOTIDE SEQUENCE</scope>
    <source>
        <strain evidence="1">CCFEE 5714</strain>
    </source>
</reference>
<evidence type="ECO:0000313" key="2">
    <source>
        <dbReference type="Proteomes" id="UP001281147"/>
    </source>
</evidence>
<accession>A0ACC3MLT3</accession>
<comment type="caution">
    <text evidence="1">The sequence shown here is derived from an EMBL/GenBank/DDBJ whole genome shotgun (WGS) entry which is preliminary data.</text>
</comment>
<organism evidence="1 2">
    <name type="scientific">Vermiconidia calcicola</name>
    <dbReference type="NCBI Taxonomy" id="1690605"/>
    <lineage>
        <taxon>Eukaryota</taxon>
        <taxon>Fungi</taxon>
        <taxon>Dikarya</taxon>
        <taxon>Ascomycota</taxon>
        <taxon>Pezizomycotina</taxon>
        <taxon>Dothideomycetes</taxon>
        <taxon>Dothideomycetidae</taxon>
        <taxon>Mycosphaerellales</taxon>
        <taxon>Extremaceae</taxon>
        <taxon>Vermiconidia</taxon>
    </lineage>
</organism>
<evidence type="ECO:0000313" key="1">
    <source>
        <dbReference type="EMBL" id="KAK3698736.1"/>
    </source>
</evidence>
<protein>
    <submittedName>
        <fullName evidence="1">Uncharacterized protein</fullName>
    </submittedName>
</protein>